<evidence type="ECO:0000313" key="12">
    <source>
        <dbReference type="Proteomes" id="UP000659496"/>
    </source>
</evidence>
<keyword evidence="8" id="KW-0902">Two-component regulatory system</keyword>
<dbReference type="Proteomes" id="UP000659496">
    <property type="component" value="Unassembled WGS sequence"/>
</dbReference>
<evidence type="ECO:0000256" key="5">
    <source>
        <dbReference type="ARBA" id="ARBA00022741"/>
    </source>
</evidence>
<dbReference type="InterPro" id="IPR005467">
    <property type="entry name" value="His_kinase_dom"/>
</dbReference>
<dbReference type="InterPro" id="IPR000014">
    <property type="entry name" value="PAS"/>
</dbReference>
<sequence length="755" mass="86259">MRKGSERLSKELHIHTVDNIIYQVSAGFLEVTGYNESDLVGKSLLELGVLLKSEHQMSFQVIENRQYGYIFNSDHLPLEVKVSVDSLGNEDYKVYHFEEQKDSALEYTLNNFGGNKTNGNGATAVYSYPDCILLSHDENYITTLCLMNIASDNPIGRCPSFPTSILDVLKRGTSCHEFEVESRGSDGAATYWDINVKMIAGEGTRQYAVTSFYNVTEKTRERKLLTKQKNEMEFILDNMSDAVNILDKDGEYTYINKVGKQFPVRYIPQNIPDIESVNSERLYHAFRMNDTNGEKSSFEDIPEQRVLRGEKLTKHMVVGARELTTAYYECAGTPIYDEEGNIDGGILIYKNSEPSYKIEEYTALQESVEKISMYYASFSHKDHKINYLNQFSFKAFKEEWPEIKTESDIIGKNFFNYYRTEDLEELVQNINISIENKSAYLHKLEFTKDGITYHTKTIFQPIINQHNEVEKIIALGIDISDEELAKKSMEKLLKDQEELFINTSHELKTPLTVISSGAQLLDLYLEHDSLEEYREDILNVNKMTIRNCYRLNRLINNILDISKIDSGLYELYLTNYNIVAIVDDIVESVSQYTKSKGINIIFDPDFEELIMAVDVSKFDRILLNLISNAIKFSIPGEAILIRLVKKDDHTVSVSVKDEGIGIDQKNTDVIFKKFTQLNRNFNRIAEGTGLGLPIAKSLAELHGGSISVESILDEGSTFTIELPIKKMDSGSSNRVNNSNLDRIELIKYEFSDIYF</sequence>
<dbReference type="RefSeq" id="WP_191688637.1">
    <property type="nucleotide sequence ID" value="NZ_JACSQY010000002.1"/>
</dbReference>
<dbReference type="CDD" id="cd00082">
    <property type="entry name" value="HisKA"/>
    <property type="match status" value="1"/>
</dbReference>
<keyword evidence="7" id="KW-0067">ATP-binding</keyword>
<gene>
    <name evidence="11" type="ORF">H9659_03860</name>
</gene>
<keyword evidence="3" id="KW-0597">Phosphoprotein</keyword>
<keyword evidence="6 11" id="KW-0418">Kinase</keyword>
<dbReference type="PROSITE" id="PS50109">
    <property type="entry name" value="HIS_KIN"/>
    <property type="match status" value="1"/>
</dbReference>
<evidence type="ECO:0000256" key="3">
    <source>
        <dbReference type="ARBA" id="ARBA00022553"/>
    </source>
</evidence>
<dbReference type="Pfam" id="PF02518">
    <property type="entry name" value="HATPase_c"/>
    <property type="match status" value="1"/>
</dbReference>
<dbReference type="InterPro" id="IPR036890">
    <property type="entry name" value="HATPase_C_sf"/>
</dbReference>
<dbReference type="InterPro" id="IPR000700">
    <property type="entry name" value="PAS-assoc_C"/>
</dbReference>
<dbReference type="Pfam" id="PF00512">
    <property type="entry name" value="HisKA"/>
    <property type="match status" value="1"/>
</dbReference>
<dbReference type="EC" id="2.7.13.3" evidence="2"/>
<reference evidence="11 12" key="1">
    <citation type="submission" date="2020-08" db="EMBL/GenBank/DDBJ databases">
        <title>A Genomic Blueprint of the Chicken Gut Microbiome.</title>
        <authorList>
            <person name="Gilroy R."/>
            <person name="Ravi A."/>
            <person name="Getino M."/>
            <person name="Pursley I."/>
            <person name="Horton D.L."/>
            <person name="Alikhan N.-F."/>
            <person name="Baker D."/>
            <person name="Gharbi K."/>
            <person name="Hall N."/>
            <person name="Watson M."/>
            <person name="Adriaenssens E.M."/>
            <person name="Foster-Nyarko E."/>
            <person name="Jarju S."/>
            <person name="Secka A."/>
            <person name="Antonio M."/>
            <person name="Oren A."/>
            <person name="Chaudhuri R."/>
            <person name="La Ragione R.M."/>
            <person name="Hildebrand F."/>
            <person name="Pallen M.J."/>
        </authorList>
    </citation>
    <scope>NUCLEOTIDE SEQUENCE [LARGE SCALE GENOMIC DNA]</scope>
    <source>
        <strain evidence="11 12">Sa3CUA8</strain>
    </source>
</reference>
<dbReference type="Gene3D" id="3.30.565.10">
    <property type="entry name" value="Histidine kinase-like ATPase, C-terminal domain"/>
    <property type="match status" value="1"/>
</dbReference>
<dbReference type="InterPro" id="IPR004358">
    <property type="entry name" value="Sig_transdc_His_kin-like_C"/>
</dbReference>
<dbReference type="PROSITE" id="PS50113">
    <property type="entry name" value="PAC"/>
    <property type="match status" value="1"/>
</dbReference>
<dbReference type="SUPFAM" id="SSF55874">
    <property type="entry name" value="ATPase domain of HSP90 chaperone/DNA topoisomerase II/histidine kinase"/>
    <property type="match status" value="1"/>
</dbReference>
<evidence type="ECO:0000256" key="2">
    <source>
        <dbReference type="ARBA" id="ARBA00012438"/>
    </source>
</evidence>
<feature type="domain" description="Histidine kinase" evidence="9">
    <location>
        <begin position="502"/>
        <end position="726"/>
    </location>
</feature>
<comment type="caution">
    <text evidence="11">The sequence shown here is derived from an EMBL/GenBank/DDBJ whole genome shotgun (WGS) entry which is preliminary data.</text>
</comment>
<evidence type="ECO:0000256" key="4">
    <source>
        <dbReference type="ARBA" id="ARBA00022679"/>
    </source>
</evidence>
<dbReference type="Pfam" id="PF13426">
    <property type="entry name" value="PAS_9"/>
    <property type="match status" value="2"/>
</dbReference>
<comment type="catalytic activity">
    <reaction evidence="1">
        <text>ATP + protein L-histidine = ADP + protein N-phospho-L-histidine.</text>
        <dbReference type="EC" id="2.7.13.3"/>
    </reaction>
</comment>
<dbReference type="InterPro" id="IPR036097">
    <property type="entry name" value="HisK_dim/P_sf"/>
</dbReference>
<dbReference type="CDD" id="cd16922">
    <property type="entry name" value="HATPase_EvgS-ArcB-TorS-like"/>
    <property type="match status" value="1"/>
</dbReference>
<dbReference type="PANTHER" id="PTHR43711:SF26">
    <property type="entry name" value="SENSOR HISTIDINE KINASE RCSC"/>
    <property type="match status" value="1"/>
</dbReference>
<dbReference type="CDD" id="cd00130">
    <property type="entry name" value="PAS"/>
    <property type="match status" value="1"/>
</dbReference>
<keyword evidence="4" id="KW-0808">Transferase</keyword>
<evidence type="ECO:0000259" key="9">
    <source>
        <dbReference type="PROSITE" id="PS50109"/>
    </source>
</evidence>
<feature type="domain" description="PAC" evidence="10">
    <location>
        <begin position="435"/>
        <end position="491"/>
    </location>
</feature>
<dbReference type="SUPFAM" id="SSF55785">
    <property type="entry name" value="PYP-like sensor domain (PAS domain)"/>
    <property type="match status" value="3"/>
</dbReference>
<dbReference type="InterPro" id="IPR050736">
    <property type="entry name" value="Sensor_HK_Regulatory"/>
</dbReference>
<evidence type="ECO:0000256" key="1">
    <source>
        <dbReference type="ARBA" id="ARBA00000085"/>
    </source>
</evidence>
<dbReference type="Gene3D" id="3.30.450.20">
    <property type="entry name" value="PAS domain"/>
    <property type="match status" value="3"/>
</dbReference>
<dbReference type="SUPFAM" id="SSF47384">
    <property type="entry name" value="Homodimeric domain of signal transducing histidine kinase"/>
    <property type="match status" value="1"/>
</dbReference>
<dbReference type="SMART" id="SM00388">
    <property type="entry name" value="HisKA"/>
    <property type="match status" value="1"/>
</dbReference>
<protein>
    <recommendedName>
        <fullName evidence="2">histidine kinase</fullName>
        <ecNumber evidence="2">2.7.13.3</ecNumber>
    </recommendedName>
</protein>
<dbReference type="InterPro" id="IPR003661">
    <property type="entry name" value="HisK_dim/P_dom"/>
</dbReference>
<accession>A0ABR8PH25</accession>
<dbReference type="InterPro" id="IPR003594">
    <property type="entry name" value="HATPase_dom"/>
</dbReference>
<keyword evidence="12" id="KW-1185">Reference proteome</keyword>
<dbReference type="SMART" id="SM00387">
    <property type="entry name" value="HATPase_c"/>
    <property type="match status" value="1"/>
</dbReference>
<evidence type="ECO:0000256" key="6">
    <source>
        <dbReference type="ARBA" id="ARBA00022777"/>
    </source>
</evidence>
<evidence type="ECO:0000313" key="11">
    <source>
        <dbReference type="EMBL" id="MBD7907470.1"/>
    </source>
</evidence>
<proteinExistence type="predicted"/>
<evidence type="ECO:0000259" key="10">
    <source>
        <dbReference type="PROSITE" id="PS50113"/>
    </source>
</evidence>
<name>A0ABR8PH25_9BACL</name>
<dbReference type="InterPro" id="IPR035965">
    <property type="entry name" value="PAS-like_dom_sf"/>
</dbReference>
<dbReference type="EMBL" id="JACSQY010000002">
    <property type="protein sequence ID" value="MBD7907470.1"/>
    <property type="molecule type" value="Genomic_DNA"/>
</dbReference>
<evidence type="ECO:0000256" key="8">
    <source>
        <dbReference type="ARBA" id="ARBA00023012"/>
    </source>
</evidence>
<evidence type="ECO:0000256" key="7">
    <source>
        <dbReference type="ARBA" id="ARBA00022840"/>
    </source>
</evidence>
<dbReference type="PANTHER" id="PTHR43711">
    <property type="entry name" value="TWO-COMPONENT HISTIDINE KINASE"/>
    <property type="match status" value="1"/>
</dbReference>
<dbReference type="GO" id="GO:0016301">
    <property type="term" value="F:kinase activity"/>
    <property type="evidence" value="ECO:0007669"/>
    <property type="project" value="UniProtKB-KW"/>
</dbReference>
<keyword evidence="5" id="KW-0547">Nucleotide-binding</keyword>
<organism evidence="11 12">
    <name type="scientific">Sporosarcina gallistercoris</name>
    <dbReference type="NCBI Taxonomy" id="2762245"/>
    <lineage>
        <taxon>Bacteria</taxon>
        <taxon>Bacillati</taxon>
        <taxon>Bacillota</taxon>
        <taxon>Bacilli</taxon>
        <taxon>Bacillales</taxon>
        <taxon>Caryophanaceae</taxon>
        <taxon>Sporosarcina</taxon>
    </lineage>
</organism>
<dbReference type="PRINTS" id="PR00344">
    <property type="entry name" value="BCTRLSENSOR"/>
</dbReference>
<dbReference type="Gene3D" id="1.10.287.130">
    <property type="match status" value="1"/>
</dbReference>